<proteinExistence type="inferred from homology"/>
<keyword evidence="2 4" id="KW-0132">Cell division</keyword>
<dbReference type="GO" id="GO:0016538">
    <property type="term" value="F:cyclin-dependent protein serine/threonine kinase regulator activity"/>
    <property type="evidence" value="ECO:0007669"/>
    <property type="project" value="InterPro"/>
</dbReference>
<dbReference type="AlphaFoldDB" id="A0A5J4YVK6"/>
<comment type="caution">
    <text evidence="5">The sequence shown here is derived from an EMBL/GenBank/DDBJ whole genome shotgun (WGS) entry which is preliminary data.</text>
</comment>
<dbReference type="PANTHER" id="PTHR23415">
    <property type="entry name" value="CYCLIN-DEPENDENT KINASES REGULATORY SUBUNIT/60S RIBOSOME SUBUNIT BIOGENESIS PROTEIN NIP7"/>
    <property type="match status" value="1"/>
</dbReference>
<dbReference type="OMA" id="MSENEWR"/>
<dbReference type="InterPro" id="IPR036858">
    <property type="entry name" value="Cyclin-dep_kinase_reg-sub_sf"/>
</dbReference>
<evidence type="ECO:0000256" key="1">
    <source>
        <dbReference type="ARBA" id="ARBA00007782"/>
    </source>
</evidence>
<protein>
    <recommendedName>
        <fullName evidence="4">Cyclin-dependent kinases regulatory subunit</fullName>
    </recommendedName>
</protein>
<evidence type="ECO:0000256" key="2">
    <source>
        <dbReference type="ARBA" id="ARBA00022618"/>
    </source>
</evidence>
<dbReference type="GO" id="GO:0051301">
    <property type="term" value="P:cell division"/>
    <property type="evidence" value="ECO:0007669"/>
    <property type="project" value="UniProtKB-UniRule"/>
</dbReference>
<dbReference type="InterPro" id="IPR000789">
    <property type="entry name" value="Cyclin-dep_kinase_reg-sub"/>
</dbReference>
<sequence>MLQQIQYSEKYSDEQFEYRHVILPDDIAKLIPKDRLLTEQEWRNLGVQQSRGWVHYAIHKPEPHILLFRRELGKY</sequence>
<dbReference type="PRINTS" id="PR00296">
    <property type="entry name" value="CYCLINKINASE"/>
</dbReference>
<dbReference type="Proteomes" id="UP000324585">
    <property type="component" value="Unassembled WGS sequence"/>
</dbReference>
<dbReference type="EMBL" id="VRMN01000003">
    <property type="protein sequence ID" value="KAA8495305.1"/>
    <property type="molecule type" value="Genomic_DNA"/>
</dbReference>
<dbReference type="Pfam" id="PF01111">
    <property type="entry name" value="CKS"/>
    <property type="match status" value="1"/>
</dbReference>
<dbReference type="SUPFAM" id="SSF55637">
    <property type="entry name" value="Cell cycle regulatory proteins"/>
    <property type="match status" value="1"/>
</dbReference>
<dbReference type="OrthoDB" id="440676at2759"/>
<comment type="similarity">
    <text evidence="1 4">Belongs to the CKS family.</text>
</comment>
<dbReference type="GO" id="GO:0005737">
    <property type="term" value="C:cytoplasm"/>
    <property type="evidence" value="ECO:0007669"/>
    <property type="project" value="UniProtKB-ARBA"/>
</dbReference>
<keyword evidence="3 4" id="KW-0131">Cell cycle</keyword>
<evidence type="ECO:0000313" key="5">
    <source>
        <dbReference type="EMBL" id="KAA8495305.1"/>
    </source>
</evidence>
<reference evidence="6" key="1">
    <citation type="journal article" date="2019" name="Nat. Commun.">
        <title>Expansion of phycobilisome linker gene families in mesophilic red algae.</title>
        <authorList>
            <person name="Lee J."/>
            <person name="Kim D."/>
            <person name="Bhattacharya D."/>
            <person name="Yoon H.S."/>
        </authorList>
    </citation>
    <scope>NUCLEOTIDE SEQUENCE [LARGE SCALE GENOMIC DNA]</scope>
    <source>
        <strain evidence="6">CCMP 1328</strain>
    </source>
</reference>
<name>A0A5J4YVK6_PORPP</name>
<dbReference type="FunFam" id="3.30.170.10:FF:000003">
    <property type="entry name" value="Cyclin-dependent kinases regulatory subunit"/>
    <property type="match status" value="1"/>
</dbReference>
<evidence type="ECO:0000313" key="6">
    <source>
        <dbReference type="Proteomes" id="UP000324585"/>
    </source>
</evidence>
<dbReference type="Gene3D" id="3.30.170.10">
    <property type="entry name" value="Cyclin-dependent kinase, regulatory subunit"/>
    <property type="match status" value="1"/>
</dbReference>
<evidence type="ECO:0000256" key="4">
    <source>
        <dbReference type="RuleBase" id="RU311113"/>
    </source>
</evidence>
<evidence type="ECO:0000256" key="3">
    <source>
        <dbReference type="ARBA" id="ARBA00023306"/>
    </source>
</evidence>
<comment type="function">
    <text evidence="4">Binds to the catalytic subunit of the cyclin dependent kinases and is essential for their biological function.</text>
</comment>
<dbReference type="SMART" id="SM01084">
    <property type="entry name" value="CKS"/>
    <property type="match status" value="1"/>
</dbReference>
<keyword evidence="6" id="KW-1185">Reference proteome</keyword>
<gene>
    <name evidence="5" type="ORF">FVE85_1460</name>
</gene>
<dbReference type="PROSITE" id="PS00945">
    <property type="entry name" value="CKS_2"/>
    <property type="match status" value="1"/>
</dbReference>
<accession>A0A5J4YVK6</accession>
<organism evidence="5 6">
    <name type="scientific">Porphyridium purpureum</name>
    <name type="common">Red alga</name>
    <name type="synonym">Porphyridium cruentum</name>
    <dbReference type="NCBI Taxonomy" id="35688"/>
    <lineage>
        <taxon>Eukaryota</taxon>
        <taxon>Rhodophyta</taxon>
        <taxon>Bangiophyceae</taxon>
        <taxon>Porphyridiales</taxon>
        <taxon>Porphyridiaceae</taxon>
        <taxon>Porphyridium</taxon>
    </lineage>
</organism>